<reference evidence="4 5" key="1">
    <citation type="submission" date="2014-07" db="EMBL/GenBank/DDBJ databases">
        <title>Genome Sequence of Rhodococcus opacus Strain R7, a Biodegrader of Mono- and Polycyclic Aromatic Hydrocarbons.</title>
        <authorList>
            <person name="Di Gennaro P."/>
            <person name="Zampolli J."/>
            <person name="Presti I."/>
            <person name="Cappelletti M."/>
            <person name="D'Ursi P."/>
            <person name="Orro A."/>
            <person name="Mezzelani A."/>
            <person name="Milanesi L."/>
        </authorList>
    </citation>
    <scope>NUCLEOTIDE SEQUENCE [LARGE SCALE GENOMIC DNA]</scope>
    <source>
        <strain evidence="4 5">R7</strain>
    </source>
</reference>
<feature type="domain" description="CoA carboxyltransferase C-terminal" evidence="3">
    <location>
        <begin position="277"/>
        <end position="523"/>
    </location>
</feature>
<dbReference type="PANTHER" id="PTHR22855:SF46">
    <property type="entry name" value="METHYLCROTONOYL-COA CARBOXYLASE"/>
    <property type="match status" value="1"/>
</dbReference>
<evidence type="ECO:0000256" key="1">
    <source>
        <dbReference type="ARBA" id="ARBA00006102"/>
    </source>
</evidence>
<dbReference type="InterPro" id="IPR011762">
    <property type="entry name" value="COA_CT_N"/>
</dbReference>
<dbReference type="PANTHER" id="PTHR22855">
    <property type="entry name" value="ACETYL, PROPIONYL, PYRUVATE, AND GLUTACONYL CARBOXYLASE-RELATED"/>
    <property type="match status" value="1"/>
</dbReference>
<comment type="similarity">
    <text evidence="1">Belongs to the AccD/PCCB family.</text>
</comment>
<dbReference type="Gene3D" id="3.90.226.10">
    <property type="entry name" value="2-enoyl-CoA Hydratase, Chain A, domain 1"/>
    <property type="match status" value="2"/>
</dbReference>
<evidence type="ECO:0000259" key="3">
    <source>
        <dbReference type="PROSITE" id="PS50989"/>
    </source>
</evidence>
<dbReference type="FunFam" id="3.90.226.10:FF:000030">
    <property type="entry name" value="Acetyl-CoA carboxylase carboxyltransferase subunit"/>
    <property type="match status" value="1"/>
</dbReference>
<dbReference type="InterPro" id="IPR011763">
    <property type="entry name" value="COA_CT_C"/>
</dbReference>
<evidence type="ECO:0000259" key="2">
    <source>
        <dbReference type="PROSITE" id="PS50980"/>
    </source>
</evidence>
<dbReference type="PROSITE" id="PS50980">
    <property type="entry name" value="COA_CT_NTER"/>
    <property type="match status" value="1"/>
</dbReference>
<dbReference type="InterPro" id="IPR029045">
    <property type="entry name" value="ClpP/crotonase-like_dom_sf"/>
</dbReference>
<dbReference type="InterPro" id="IPR034733">
    <property type="entry name" value="AcCoA_carboxyl_beta"/>
</dbReference>
<dbReference type="eggNOG" id="COG4799">
    <property type="taxonomic scope" value="Bacteria"/>
</dbReference>
<dbReference type="AlphaFoldDB" id="A0A076ET27"/>
<dbReference type="SUPFAM" id="SSF52096">
    <property type="entry name" value="ClpP/crotonase"/>
    <property type="match status" value="2"/>
</dbReference>
<sequence>MTTLKSTLDTGSEEYAAAAKAMTEKLAEIDTEHAKALAGGGEKYTERHKNRGKLLARERIELLLDPDSPFLELCPLAAWGSDFPVGASTVVGIGVVEGVECLIVANDPTVRGGTSNPWTLRKGFRANDIARQNRLPVISLVESGGADLPTQKEVFIPGGRMFRDLTQLSAAGIPTIALVFGNSTAGGAYIPGMSDHVVMIKERSKVFLAGPPLVKMATGEESDDETLGGAEMHARKSGLADYFAVDEQDAIRIGRSIVKRLNWKKQGPAPRAEVIEPLEDPEELLGIVPADLKIPFDPREVIARIVDGSDFDEFKPMYGSSLVTGWAELHGYPVGILANARGVLFSEESQKATQFIQLANRSNTPLLFLHNTTGYMVGKEYEEGGMIKHGSMMINAVSNSTVPHISILLGASYGAGHYGMCGRAFDPRFLFAWPSSKSAVMGGAQLAGVISIVSRASAEARGQAFDEEADAGMRAMIENQIEAESVPMFLSGRLYDDGVIDPRDTRTVVGMCLSAIANAPIEGAENFGVFRM</sequence>
<dbReference type="Pfam" id="PF01039">
    <property type="entry name" value="Carboxyl_trans"/>
    <property type="match status" value="1"/>
</dbReference>
<evidence type="ECO:0000313" key="5">
    <source>
        <dbReference type="Proteomes" id="UP000028488"/>
    </source>
</evidence>
<dbReference type="InterPro" id="IPR045190">
    <property type="entry name" value="MCCB/AccD1-like"/>
</dbReference>
<proteinExistence type="inferred from homology"/>
<protein>
    <submittedName>
        <fullName evidence="4">Acetyl-CoA carboxylase</fullName>
    </submittedName>
</protein>
<name>A0A076ET27_RHOOP</name>
<gene>
    <name evidence="4" type="ORF">EP51_33260</name>
</gene>
<dbReference type="RefSeq" id="WP_128641598.1">
    <property type="nucleotide sequence ID" value="NZ_CP008947.1"/>
</dbReference>
<dbReference type="GO" id="GO:0016874">
    <property type="term" value="F:ligase activity"/>
    <property type="evidence" value="ECO:0007669"/>
    <property type="project" value="InterPro"/>
</dbReference>
<organism evidence="4 5">
    <name type="scientific">Rhodococcus opacus</name>
    <name type="common">Nocardia opaca</name>
    <dbReference type="NCBI Taxonomy" id="37919"/>
    <lineage>
        <taxon>Bacteria</taxon>
        <taxon>Bacillati</taxon>
        <taxon>Actinomycetota</taxon>
        <taxon>Actinomycetes</taxon>
        <taxon>Mycobacteriales</taxon>
        <taxon>Nocardiaceae</taxon>
        <taxon>Rhodococcus</taxon>
    </lineage>
</organism>
<dbReference type="FunFam" id="3.90.226.10:FF:000021">
    <property type="entry name" value="Acetyl-CoA carboxylase carboxyltransferase subunit"/>
    <property type="match status" value="1"/>
</dbReference>
<accession>A0A076ET27</accession>
<dbReference type="EMBL" id="CP008947">
    <property type="protein sequence ID" value="AII09245.1"/>
    <property type="molecule type" value="Genomic_DNA"/>
</dbReference>
<evidence type="ECO:0000313" key="4">
    <source>
        <dbReference type="EMBL" id="AII09245.1"/>
    </source>
</evidence>
<feature type="domain" description="CoA carboxyltransferase N-terminal" evidence="2">
    <location>
        <begin position="22"/>
        <end position="273"/>
    </location>
</feature>
<dbReference type="PROSITE" id="PS50989">
    <property type="entry name" value="COA_CT_CTER"/>
    <property type="match status" value="1"/>
</dbReference>
<dbReference type="Proteomes" id="UP000028488">
    <property type="component" value="Chromosome"/>
</dbReference>